<keyword evidence="3" id="KW-1185">Reference proteome</keyword>
<protein>
    <submittedName>
        <fullName evidence="2">Uncharacterized protein</fullName>
    </submittedName>
</protein>
<evidence type="ECO:0000256" key="1">
    <source>
        <dbReference type="SAM" id="MobiDB-lite"/>
    </source>
</evidence>
<reference evidence="2" key="1">
    <citation type="journal article" date="2014" name="Int. J. Syst. Evol. Microbiol.">
        <title>Complete genome sequence of Corynebacterium casei LMG S-19264T (=DSM 44701T), isolated from a smear-ripened cheese.</title>
        <authorList>
            <consortium name="US DOE Joint Genome Institute (JGI-PGF)"/>
            <person name="Walter F."/>
            <person name="Albersmeier A."/>
            <person name="Kalinowski J."/>
            <person name="Ruckert C."/>
        </authorList>
    </citation>
    <scope>NUCLEOTIDE SEQUENCE</scope>
    <source>
        <strain evidence="2">JCM 4059</strain>
    </source>
</reference>
<organism evidence="2 3">
    <name type="scientific">Streptomyces mashuensis</name>
    <dbReference type="NCBI Taxonomy" id="33904"/>
    <lineage>
        <taxon>Bacteria</taxon>
        <taxon>Bacillati</taxon>
        <taxon>Actinomycetota</taxon>
        <taxon>Actinomycetes</taxon>
        <taxon>Kitasatosporales</taxon>
        <taxon>Streptomycetaceae</taxon>
        <taxon>Streptomyces</taxon>
    </lineage>
</organism>
<accession>A0A919ECW9</accession>
<dbReference type="Proteomes" id="UP000638313">
    <property type="component" value="Unassembled WGS sequence"/>
</dbReference>
<evidence type="ECO:0000313" key="3">
    <source>
        <dbReference type="Proteomes" id="UP000638313"/>
    </source>
</evidence>
<comment type="caution">
    <text evidence="2">The sequence shown here is derived from an EMBL/GenBank/DDBJ whole genome shotgun (WGS) entry which is preliminary data.</text>
</comment>
<dbReference type="EMBL" id="BNBD01000007">
    <property type="protein sequence ID" value="GHF52933.1"/>
    <property type="molecule type" value="Genomic_DNA"/>
</dbReference>
<evidence type="ECO:0000313" key="2">
    <source>
        <dbReference type="EMBL" id="GHF52933.1"/>
    </source>
</evidence>
<sequence>MTKPPEGTDAPGAAGTGPVLHLADTPGYPLARTVAMPEHLPYGTGALSIRFGSLEVRAEGAPEEVSREPAGDGTRVTYRIPALLLSGRYVLEARPDELPTWDTAGNLAPLPESARTPTISRAARLASELEPLPEGTVKQWTDRAREHQDQLALTKNGELAVRAFRTHNEAFHDVFTKSSFGQKWPGEGREYGFTRKMAEHTYSRVDPQASHGNQLPVNDLTWTSGAPYNTHSFKTFTTLQTVLGQMAFVSRQRGYAQEADKYEAASAAAEHFAEEVTKTGNTKEHTVPYTQKAVYSAIESYTPPRKKQDYTAELARYRRYTPLLGTTPGGLPLGEEHGAALDHESTEPLPDEASYRVPMDREDYEIVRETTRDFYRHLAERAGAEADVLYEGACHARLAGVGVSIDLARAVGAGTQAADRLLRTGSRDAEVTLPALRLSVAGLEGWEDQAGRIARERLDGMVFVPELLRESVAETVRYAALAGIDGFALPARGRG</sequence>
<reference evidence="2" key="2">
    <citation type="submission" date="2020-09" db="EMBL/GenBank/DDBJ databases">
        <authorList>
            <person name="Sun Q."/>
            <person name="Ohkuma M."/>
        </authorList>
    </citation>
    <scope>NUCLEOTIDE SEQUENCE</scope>
    <source>
        <strain evidence="2">JCM 4059</strain>
    </source>
</reference>
<dbReference type="RefSeq" id="WP_190130824.1">
    <property type="nucleotide sequence ID" value="NZ_BNBD01000007.1"/>
</dbReference>
<dbReference type="AlphaFoldDB" id="A0A919ECW9"/>
<gene>
    <name evidence="2" type="ORF">GCM10010218_37990</name>
</gene>
<proteinExistence type="predicted"/>
<feature type="region of interest" description="Disordered" evidence="1">
    <location>
        <begin position="1"/>
        <end position="21"/>
    </location>
</feature>
<feature type="compositionally biased region" description="Low complexity" evidence="1">
    <location>
        <begin position="1"/>
        <end position="18"/>
    </location>
</feature>
<name>A0A919ECW9_9ACTN</name>